<evidence type="ECO:0000259" key="3">
    <source>
        <dbReference type="Pfam" id="PF13290"/>
    </source>
</evidence>
<evidence type="ECO:0000256" key="2">
    <source>
        <dbReference type="ARBA" id="ARBA00022737"/>
    </source>
</evidence>
<dbReference type="Pfam" id="PF13290">
    <property type="entry name" value="CHB_HEX_C_1"/>
    <property type="match status" value="1"/>
</dbReference>
<keyword evidence="2" id="KW-0677">Repeat</keyword>
<dbReference type="InterPro" id="IPR032675">
    <property type="entry name" value="LRR_dom_sf"/>
</dbReference>
<dbReference type="InterPro" id="IPR014867">
    <property type="entry name" value="Spore_coat_CotH_CotH2/3/7"/>
</dbReference>
<dbReference type="InterPro" id="IPR025875">
    <property type="entry name" value="Leu-rich_rpt_4"/>
</dbReference>
<organism evidence="4 5">
    <name type="scientific">Jeotgalibacillus proteolyticus</name>
    <dbReference type="NCBI Taxonomy" id="2082395"/>
    <lineage>
        <taxon>Bacteria</taxon>
        <taxon>Bacillati</taxon>
        <taxon>Bacillota</taxon>
        <taxon>Bacilli</taxon>
        <taxon>Bacillales</taxon>
        <taxon>Caryophanaceae</taxon>
        <taxon>Jeotgalibacillus</taxon>
    </lineage>
</organism>
<reference evidence="4 5" key="1">
    <citation type="submission" date="2018-02" db="EMBL/GenBank/DDBJ databases">
        <title>Jeotgalibacillus proteolyticum sp. nov. a protease producing bacterium isolated from ocean sediments of Laizhou Bay.</title>
        <authorList>
            <person name="Li Y."/>
        </authorList>
    </citation>
    <scope>NUCLEOTIDE SEQUENCE [LARGE SCALE GENOMIC DNA]</scope>
    <source>
        <strain evidence="4 5">22-7</strain>
    </source>
</reference>
<dbReference type="InterPro" id="IPR059177">
    <property type="entry name" value="GH29D-like_dom"/>
</dbReference>
<keyword evidence="5" id="KW-1185">Reference proteome</keyword>
<dbReference type="SMART" id="SM00365">
    <property type="entry name" value="LRR_SD22"/>
    <property type="match status" value="5"/>
</dbReference>
<evidence type="ECO:0000313" key="4">
    <source>
        <dbReference type="EMBL" id="PPA70268.1"/>
    </source>
</evidence>
<dbReference type="SMART" id="SM00369">
    <property type="entry name" value="LRR_TYP"/>
    <property type="match status" value="4"/>
</dbReference>
<keyword evidence="1" id="KW-0433">Leucine-rich repeat</keyword>
<dbReference type="PROSITE" id="PS51450">
    <property type="entry name" value="LRR"/>
    <property type="match status" value="4"/>
</dbReference>
<proteinExistence type="predicted"/>
<protein>
    <recommendedName>
        <fullName evidence="3">GH29D-like beta-sandwich domain-containing protein</fullName>
    </recommendedName>
</protein>
<sequence>MKRVLPFLLLIFLSIFWAGMYFLAEEPIQIDTAFEDALEKELGIAAGTFDKNKVKDISELDLSNYQITDVKGIEHFRSLEVLNLSNNLLTEMDGIEQLENLRIVDLSFNDLSTISFESSGITRLDLEGNVLTDVSFISDLPQLQHLTIRDNQIRDISPLSAAETLTYLNARGNQIDSVEALQGLVQLSDINLRNNQIKDVNPLASLPAITERLYLTGNGIKDYMPLETIIGAINDIDFELSPPPPVLSAESGVINSGTAVSMESSIEEAKIYYTLDGSLPTPASLLYTEPIVLEESLINDNDILANIGTSVFREPFQFTREEILEGIVIRAAVYHNRTLSEVETRSYILNDALFSSSQLPVVSLTTDPEGLFNEERGIYVPGIYYENTRDTRDGNYFKRGDEWERPATLEYFSEDGALEYSQNIGIRIHGGYSREHPQKSLRLYSRSDYGQSRMYYPFFKDDANVEFNRLMLRNSGNDWGRTYLRDALMHELIKDRNVDTQNYQPVIVLLNGEYWGIQNLREAYSAEYLETKYNLNAEEIVMLGTDVTNATGFIIDEGLIGDQQHYTSLVEYAMNNDLRIQENLDYVNTQMDVENYLEYFAYQVYFGNTDSLYNNTAMWRKKTDYTPEAPYGQDGRWRWLLYDTDFGFALNGEFEETINDNTLDWLLRDHPATELIRALLENEEVYAQLISIMEGLLDEEFAPENVIETINSLSGQIRGEMPRMISRWENINSIETWEAELDMFRQFAQRRPEAVMNYLNERLERTPD</sequence>
<evidence type="ECO:0000256" key="1">
    <source>
        <dbReference type="ARBA" id="ARBA00022614"/>
    </source>
</evidence>
<dbReference type="Pfam" id="PF08757">
    <property type="entry name" value="CotH"/>
    <property type="match status" value="1"/>
</dbReference>
<dbReference type="Gene3D" id="3.80.10.10">
    <property type="entry name" value="Ribonuclease Inhibitor"/>
    <property type="match status" value="1"/>
</dbReference>
<dbReference type="Proteomes" id="UP000239047">
    <property type="component" value="Unassembled WGS sequence"/>
</dbReference>
<dbReference type="InterPro" id="IPR050836">
    <property type="entry name" value="SDS22/Internalin_LRR"/>
</dbReference>
<dbReference type="Pfam" id="PF12799">
    <property type="entry name" value="LRR_4"/>
    <property type="match status" value="3"/>
</dbReference>
<dbReference type="AlphaFoldDB" id="A0A2S5GBD2"/>
<dbReference type="RefSeq" id="WP_104058218.1">
    <property type="nucleotide sequence ID" value="NZ_PREZ01000004.1"/>
</dbReference>
<accession>A0A2S5GBD2</accession>
<dbReference type="PANTHER" id="PTHR46652">
    <property type="entry name" value="LEUCINE-RICH REPEAT AND IQ DOMAIN-CONTAINING PROTEIN 1-RELATED"/>
    <property type="match status" value="1"/>
</dbReference>
<dbReference type="InterPro" id="IPR003591">
    <property type="entry name" value="Leu-rich_rpt_typical-subtyp"/>
</dbReference>
<dbReference type="EMBL" id="PREZ01000004">
    <property type="protein sequence ID" value="PPA70268.1"/>
    <property type="molecule type" value="Genomic_DNA"/>
</dbReference>
<dbReference type="InterPro" id="IPR001611">
    <property type="entry name" value="Leu-rich_rpt"/>
</dbReference>
<name>A0A2S5GBD2_9BACL</name>
<feature type="domain" description="GH29D-like beta-sandwich" evidence="3">
    <location>
        <begin position="250"/>
        <end position="296"/>
    </location>
</feature>
<evidence type="ECO:0000313" key="5">
    <source>
        <dbReference type="Proteomes" id="UP000239047"/>
    </source>
</evidence>
<dbReference type="PANTHER" id="PTHR46652:SF3">
    <property type="entry name" value="LEUCINE-RICH REPEAT-CONTAINING PROTEIN 9"/>
    <property type="match status" value="1"/>
</dbReference>
<comment type="caution">
    <text evidence="4">The sequence shown here is derived from an EMBL/GenBank/DDBJ whole genome shotgun (WGS) entry which is preliminary data.</text>
</comment>
<gene>
    <name evidence="4" type="ORF">C4B60_11855</name>
</gene>
<dbReference type="SUPFAM" id="SSF52058">
    <property type="entry name" value="L domain-like"/>
    <property type="match status" value="1"/>
</dbReference>
<dbReference type="OrthoDB" id="9806464at2"/>